<comment type="caution">
    <text evidence="2">The sequence shown here is derived from an EMBL/GenBank/DDBJ whole genome shotgun (WGS) entry which is preliminary data.</text>
</comment>
<feature type="transmembrane region" description="Helical" evidence="1">
    <location>
        <begin position="103"/>
        <end position="122"/>
    </location>
</feature>
<keyword evidence="1" id="KW-1133">Transmembrane helix</keyword>
<accession>A0AAP0P339</accession>
<proteinExistence type="predicted"/>
<keyword evidence="1" id="KW-0472">Membrane</keyword>
<evidence type="ECO:0000256" key="1">
    <source>
        <dbReference type="SAM" id="Phobius"/>
    </source>
</evidence>
<gene>
    <name evidence="2" type="ORF">Syun_017176</name>
</gene>
<keyword evidence="3" id="KW-1185">Reference proteome</keyword>
<dbReference type="Proteomes" id="UP001420932">
    <property type="component" value="Unassembled WGS sequence"/>
</dbReference>
<keyword evidence="1" id="KW-0812">Transmembrane</keyword>
<evidence type="ECO:0000313" key="2">
    <source>
        <dbReference type="EMBL" id="KAK9128379.1"/>
    </source>
</evidence>
<organism evidence="2 3">
    <name type="scientific">Stephania yunnanensis</name>
    <dbReference type="NCBI Taxonomy" id="152371"/>
    <lineage>
        <taxon>Eukaryota</taxon>
        <taxon>Viridiplantae</taxon>
        <taxon>Streptophyta</taxon>
        <taxon>Embryophyta</taxon>
        <taxon>Tracheophyta</taxon>
        <taxon>Spermatophyta</taxon>
        <taxon>Magnoliopsida</taxon>
        <taxon>Ranunculales</taxon>
        <taxon>Menispermaceae</taxon>
        <taxon>Menispermoideae</taxon>
        <taxon>Cissampelideae</taxon>
        <taxon>Stephania</taxon>
    </lineage>
</organism>
<reference evidence="2 3" key="1">
    <citation type="submission" date="2024-01" db="EMBL/GenBank/DDBJ databases">
        <title>Genome assemblies of Stephania.</title>
        <authorList>
            <person name="Yang L."/>
        </authorList>
    </citation>
    <scope>NUCLEOTIDE SEQUENCE [LARGE SCALE GENOMIC DNA]</scope>
    <source>
        <strain evidence="2">YNDBR</strain>
        <tissue evidence="2">Leaf</tissue>
    </source>
</reference>
<protein>
    <submittedName>
        <fullName evidence="2">Uncharacterized protein</fullName>
    </submittedName>
</protein>
<dbReference type="AlphaFoldDB" id="A0AAP0P339"/>
<evidence type="ECO:0000313" key="3">
    <source>
        <dbReference type="Proteomes" id="UP001420932"/>
    </source>
</evidence>
<name>A0AAP0P339_9MAGN</name>
<sequence length="149" mass="16985">MAFFNGVLQWPPHPREFGHHIRASSSMATTSARVLQCRPHPRVLLLHLRVAFAVFADSPKEQGLNQSPLRRFADSPIVFFIDSSSQIRDLSAKKTSQRRPHCIVFDFFFFIFFIRSVFFIVASRPPYSKRSRSATATPLLPLPPITGPF</sequence>
<dbReference type="EMBL" id="JBBNAF010000007">
    <property type="protein sequence ID" value="KAK9128379.1"/>
    <property type="molecule type" value="Genomic_DNA"/>
</dbReference>